<evidence type="ECO:0000313" key="2">
    <source>
        <dbReference type="Proteomes" id="UP001286456"/>
    </source>
</evidence>
<protein>
    <submittedName>
        <fullName evidence="1">Uncharacterized protein</fullName>
    </submittedName>
</protein>
<dbReference type="AlphaFoldDB" id="A0AAE0MIB6"/>
<reference evidence="1" key="2">
    <citation type="submission" date="2023-06" db="EMBL/GenBank/DDBJ databases">
        <authorList>
            <consortium name="Lawrence Berkeley National Laboratory"/>
            <person name="Haridas S."/>
            <person name="Hensen N."/>
            <person name="Bonometti L."/>
            <person name="Westerberg I."/>
            <person name="Brannstrom I.O."/>
            <person name="Guillou S."/>
            <person name="Cros-Aarteil S."/>
            <person name="Calhoun S."/>
            <person name="Kuo A."/>
            <person name="Mondo S."/>
            <person name="Pangilinan J."/>
            <person name="Riley R."/>
            <person name="Labutti K."/>
            <person name="Andreopoulos B."/>
            <person name="Lipzen A."/>
            <person name="Chen C."/>
            <person name="Yanf M."/>
            <person name="Daum C."/>
            <person name="Ng V."/>
            <person name="Clum A."/>
            <person name="Steindorff A."/>
            <person name="Ohm R."/>
            <person name="Martin F."/>
            <person name="Silar P."/>
            <person name="Natvig D."/>
            <person name="Lalanne C."/>
            <person name="Gautier V."/>
            <person name="Ament-Velasquez S.L."/>
            <person name="Kruys A."/>
            <person name="Hutchinson M.I."/>
            <person name="Powell A.J."/>
            <person name="Barry K."/>
            <person name="Miller A.N."/>
            <person name="Grigoriev I.V."/>
            <person name="Debuchy R."/>
            <person name="Gladieux P."/>
            <person name="Thoren M.H."/>
            <person name="Johannesson H."/>
        </authorList>
    </citation>
    <scope>NUCLEOTIDE SEQUENCE</scope>
    <source>
        <strain evidence="1">SMH4131-1</strain>
    </source>
</reference>
<proteinExistence type="predicted"/>
<dbReference type="EMBL" id="JAUEPO010000002">
    <property type="protein sequence ID" value="KAK3333290.1"/>
    <property type="molecule type" value="Genomic_DNA"/>
</dbReference>
<dbReference type="Proteomes" id="UP001286456">
    <property type="component" value="Unassembled WGS sequence"/>
</dbReference>
<sequence>MKHGRHTKKPKTRFSLFLVWAYMEKGLGEDQTLRTRPFFFSLSLVDWGGGGCGRRTKTPLETMRRRFTIWKGLGGKEDKKRKIVAETASYLIGGCGCRSCYIHMFAGTLTICTLELNCMKGCCWMRVFAERCGVELVVRLYIYCGAGGI</sequence>
<name>A0AAE0MIB6_9PEZI</name>
<comment type="caution">
    <text evidence="1">The sequence shown here is derived from an EMBL/GenBank/DDBJ whole genome shotgun (WGS) entry which is preliminary data.</text>
</comment>
<gene>
    <name evidence="1" type="ORF">B0T19DRAFT_121958</name>
</gene>
<reference evidence="1" key="1">
    <citation type="journal article" date="2023" name="Mol. Phylogenet. Evol.">
        <title>Genome-scale phylogeny and comparative genomics of the fungal order Sordariales.</title>
        <authorList>
            <person name="Hensen N."/>
            <person name="Bonometti L."/>
            <person name="Westerberg I."/>
            <person name="Brannstrom I.O."/>
            <person name="Guillou S."/>
            <person name="Cros-Aarteil S."/>
            <person name="Calhoun S."/>
            <person name="Haridas S."/>
            <person name="Kuo A."/>
            <person name="Mondo S."/>
            <person name="Pangilinan J."/>
            <person name="Riley R."/>
            <person name="LaButti K."/>
            <person name="Andreopoulos B."/>
            <person name="Lipzen A."/>
            <person name="Chen C."/>
            <person name="Yan M."/>
            <person name="Daum C."/>
            <person name="Ng V."/>
            <person name="Clum A."/>
            <person name="Steindorff A."/>
            <person name="Ohm R.A."/>
            <person name="Martin F."/>
            <person name="Silar P."/>
            <person name="Natvig D.O."/>
            <person name="Lalanne C."/>
            <person name="Gautier V."/>
            <person name="Ament-Velasquez S.L."/>
            <person name="Kruys A."/>
            <person name="Hutchinson M.I."/>
            <person name="Powell A.J."/>
            <person name="Barry K."/>
            <person name="Miller A.N."/>
            <person name="Grigoriev I.V."/>
            <person name="Debuchy R."/>
            <person name="Gladieux P."/>
            <person name="Hiltunen Thoren M."/>
            <person name="Johannesson H."/>
        </authorList>
    </citation>
    <scope>NUCLEOTIDE SEQUENCE</scope>
    <source>
        <strain evidence="1">SMH4131-1</strain>
    </source>
</reference>
<evidence type="ECO:0000313" key="1">
    <source>
        <dbReference type="EMBL" id="KAK3333290.1"/>
    </source>
</evidence>
<accession>A0AAE0MIB6</accession>
<keyword evidence="2" id="KW-1185">Reference proteome</keyword>
<organism evidence="1 2">
    <name type="scientific">Cercophora scortea</name>
    <dbReference type="NCBI Taxonomy" id="314031"/>
    <lineage>
        <taxon>Eukaryota</taxon>
        <taxon>Fungi</taxon>
        <taxon>Dikarya</taxon>
        <taxon>Ascomycota</taxon>
        <taxon>Pezizomycotina</taxon>
        <taxon>Sordariomycetes</taxon>
        <taxon>Sordariomycetidae</taxon>
        <taxon>Sordariales</taxon>
        <taxon>Lasiosphaeriaceae</taxon>
        <taxon>Cercophora</taxon>
    </lineage>
</organism>